<feature type="transmembrane region" description="Helical" evidence="1">
    <location>
        <begin position="211"/>
        <end position="233"/>
    </location>
</feature>
<organism evidence="3 4">
    <name type="scientific">Haloglomus irregulare</name>
    <dbReference type="NCBI Taxonomy" id="2234134"/>
    <lineage>
        <taxon>Archaea</taxon>
        <taxon>Methanobacteriati</taxon>
        <taxon>Methanobacteriota</taxon>
        <taxon>Stenosarchaea group</taxon>
        <taxon>Halobacteria</taxon>
        <taxon>Halobacteriales</taxon>
        <taxon>Natronomonadaceae</taxon>
        <taxon>Haloglomus</taxon>
    </lineage>
</organism>
<keyword evidence="4" id="KW-1185">Reference proteome</keyword>
<gene>
    <name evidence="3" type="ORF">DP107_06920</name>
</gene>
<feature type="transmembrane region" description="Helical" evidence="1">
    <location>
        <begin position="288"/>
        <end position="307"/>
    </location>
</feature>
<feature type="transmembrane region" description="Helical" evidence="1">
    <location>
        <begin position="138"/>
        <end position="163"/>
    </location>
</feature>
<dbReference type="Proteomes" id="UP000319894">
    <property type="component" value="Unassembled WGS sequence"/>
</dbReference>
<reference evidence="3 4" key="1">
    <citation type="submission" date="2018-06" db="EMBL/GenBank/DDBJ databases">
        <title>Natronomonas sp. F16-60 a new haloarchaeon isolated from a solar saltern of Isla Cristina, Huelva, Spain.</title>
        <authorList>
            <person name="Duran-Viseras A."/>
            <person name="Sanchez-Porro C."/>
            <person name="Ventosa A."/>
        </authorList>
    </citation>
    <scope>NUCLEOTIDE SEQUENCE [LARGE SCALE GENOMIC DNA]</scope>
    <source>
        <strain evidence="3 4">F16-60</strain>
    </source>
</reference>
<dbReference type="EMBL" id="QMDX01000003">
    <property type="protein sequence ID" value="TSD14895.1"/>
    <property type="molecule type" value="Genomic_DNA"/>
</dbReference>
<keyword evidence="3" id="KW-0482">Metalloprotease</keyword>
<dbReference type="GO" id="GO:0008237">
    <property type="term" value="F:metallopeptidase activity"/>
    <property type="evidence" value="ECO:0007669"/>
    <property type="project" value="UniProtKB-KW"/>
</dbReference>
<name>A0A554NC30_9EURY</name>
<feature type="domain" description="CAAX prenyl protease 2/Lysostaphin resistance protein A-like" evidence="2">
    <location>
        <begin position="150"/>
        <end position="249"/>
    </location>
</feature>
<evidence type="ECO:0000313" key="4">
    <source>
        <dbReference type="Proteomes" id="UP000319894"/>
    </source>
</evidence>
<keyword evidence="3" id="KW-0378">Hydrolase</keyword>
<dbReference type="PANTHER" id="PTHR39430">
    <property type="entry name" value="MEMBRANE-ASSOCIATED PROTEASE-RELATED"/>
    <property type="match status" value="1"/>
</dbReference>
<dbReference type="GO" id="GO:0004175">
    <property type="term" value="F:endopeptidase activity"/>
    <property type="evidence" value="ECO:0007669"/>
    <property type="project" value="UniProtKB-ARBA"/>
</dbReference>
<protein>
    <submittedName>
        <fullName evidence="3">CPBP family intramembrane metalloprotease</fullName>
    </submittedName>
</protein>
<feature type="transmembrane region" description="Helical" evidence="1">
    <location>
        <begin position="67"/>
        <end position="88"/>
    </location>
</feature>
<feature type="transmembrane region" description="Helical" evidence="1">
    <location>
        <begin position="245"/>
        <end position="268"/>
    </location>
</feature>
<feature type="transmembrane region" description="Helical" evidence="1">
    <location>
        <begin position="184"/>
        <end position="205"/>
    </location>
</feature>
<dbReference type="PANTHER" id="PTHR39430:SF1">
    <property type="entry name" value="PROTEASE"/>
    <property type="match status" value="1"/>
</dbReference>
<dbReference type="GO" id="GO:0006508">
    <property type="term" value="P:proteolysis"/>
    <property type="evidence" value="ECO:0007669"/>
    <property type="project" value="UniProtKB-KW"/>
</dbReference>
<dbReference type="InterPro" id="IPR003675">
    <property type="entry name" value="Rce1/LyrA-like_dom"/>
</dbReference>
<accession>A0A554NC30</accession>
<comment type="caution">
    <text evidence="3">The sequence shown here is derived from an EMBL/GenBank/DDBJ whole genome shotgun (WGS) entry which is preliminary data.</text>
</comment>
<feature type="transmembrane region" description="Helical" evidence="1">
    <location>
        <begin position="24"/>
        <end position="47"/>
    </location>
</feature>
<dbReference type="GO" id="GO:0080120">
    <property type="term" value="P:CAAX-box protein maturation"/>
    <property type="evidence" value="ECO:0007669"/>
    <property type="project" value="UniProtKB-ARBA"/>
</dbReference>
<keyword evidence="1" id="KW-1133">Transmembrane helix</keyword>
<proteinExistence type="predicted"/>
<evidence type="ECO:0000313" key="3">
    <source>
        <dbReference type="EMBL" id="TSD14895.1"/>
    </source>
</evidence>
<keyword evidence="1" id="KW-0472">Membrane</keyword>
<dbReference type="AlphaFoldDB" id="A0A554NC30"/>
<evidence type="ECO:0000256" key="1">
    <source>
        <dbReference type="SAM" id="Phobius"/>
    </source>
</evidence>
<evidence type="ECO:0000259" key="2">
    <source>
        <dbReference type="Pfam" id="PF02517"/>
    </source>
</evidence>
<keyword evidence="3" id="KW-0645">Protease</keyword>
<dbReference type="Pfam" id="PF02517">
    <property type="entry name" value="Rce1-like"/>
    <property type="match status" value="1"/>
</dbReference>
<dbReference type="OrthoDB" id="331240at2157"/>
<feature type="transmembrane region" description="Helical" evidence="1">
    <location>
        <begin position="109"/>
        <end position="132"/>
    </location>
</feature>
<keyword evidence="1" id="KW-0812">Transmembrane</keyword>
<dbReference type="InParanoid" id="A0A554NC30"/>
<sequence>MSRAVATVISVVWNRAARRPRLPLRLVLTAVVAALLSGIAALGVGLIAGGGSGGPLPGIDSGPVLQVAGAVLAAVGVTAVVAIAGVAIDRRRLADFGLHLDRDWWLDCAFGAALGLALITGVFLVGVGAAWFRVTGLVVTAAGASAVGLAAGYLVLFAAVSVAEELAVRGYLLTNLAEGLRVGPVGGSVALGGAVLATSALFGLLHAGNPSATAASTATIGLAGLFLAAGYALTGELAIPLGLHFTWNYAQGVLFGFPVSGLRLGVAVVETRETGPDLVTGGPFGPEAGLLGVAAILVGTAAIALWVRWRTGAPGPAAAVWTPDLRWRSPEE</sequence>